<dbReference type="GO" id="GO:0046422">
    <property type="term" value="F:violaxanthin de-epoxidase activity"/>
    <property type="evidence" value="ECO:0007669"/>
    <property type="project" value="InterPro"/>
</dbReference>
<evidence type="ECO:0000313" key="2">
    <source>
        <dbReference type="EMBL" id="EKX44584.1"/>
    </source>
</evidence>
<dbReference type="Proteomes" id="UP000011087">
    <property type="component" value="Unassembled WGS sequence"/>
</dbReference>
<evidence type="ECO:0000259" key="1">
    <source>
        <dbReference type="Pfam" id="PF07137"/>
    </source>
</evidence>
<dbReference type="EMBL" id="JH993003">
    <property type="protein sequence ID" value="EKX44584.1"/>
    <property type="molecule type" value="Genomic_DNA"/>
</dbReference>
<dbReference type="RefSeq" id="XP_005831564.1">
    <property type="nucleotide sequence ID" value="XM_005831507.1"/>
</dbReference>
<evidence type="ECO:0000313" key="4">
    <source>
        <dbReference type="Proteomes" id="UP000011087"/>
    </source>
</evidence>
<dbReference type="PaxDb" id="55529-EKX44584"/>
<feature type="domain" description="VDE lipocalin" evidence="1">
    <location>
        <begin position="120"/>
        <end position="378"/>
    </location>
</feature>
<gene>
    <name evidence="2" type="ORF">GUITHDRAFT_109359</name>
</gene>
<dbReference type="InterPro" id="IPR044682">
    <property type="entry name" value="VDE"/>
</dbReference>
<dbReference type="OMA" id="TLVGKWY"/>
<dbReference type="InterPro" id="IPR010788">
    <property type="entry name" value="VDE_dom"/>
</dbReference>
<dbReference type="Pfam" id="PF07137">
    <property type="entry name" value="VDE"/>
    <property type="match status" value="1"/>
</dbReference>
<dbReference type="EnsemblProtists" id="EKX44584">
    <property type="protein sequence ID" value="EKX44584"/>
    <property type="gene ID" value="GUITHDRAFT_109359"/>
</dbReference>
<proteinExistence type="predicted"/>
<dbReference type="HOGENOM" id="CLU_714658_0_0_1"/>
<reference evidence="3" key="3">
    <citation type="submission" date="2015-06" db="UniProtKB">
        <authorList>
            <consortium name="EnsemblProtists"/>
        </authorList>
    </citation>
    <scope>IDENTIFICATION</scope>
</reference>
<accession>L1J8Z5</accession>
<dbReference type="GO" id="GO:0010028">
    <property type="term" value="P:xanthophyll cycle"/>
    <property type="evidence" value="ECO:0007669"/>
    <property type="project" value="InterPro"/>
</dbReference>
<dbReference type="InterPro" id="IPR012674">
    <property type="entry name" value="Calycin"/>
</dbReference>
<dbReference type="OrthoDB" id="10258187at2759"/>
<dbReference type="eggNOG" id="ENOG502RY6Z">
    <property type="taxonomic scope" value="Eukaryota"/>
</dbReference>
<evidence type="ECO:0000313" key="3">
    <source>
        <dbReference type="EnsemblProtists" id="EKX44584"/>
    </source>
</evidence>
<sequence>MLATPSKAQRCTWAPQLGDASHSTLGGSLLAKRSHGWNGFFGLKRLSGLLLVNTVFQPLAPSFAQDVNPVSSTSKAQGSCSSQHWSATLLASTEDTGGGFADLPPCLPWSSGPCVSVNGPCFADEKTGCGKSFKECAENKDCQKGLSCLARCKGEPTCSTGCFAAFADDSMTNFLGCALEDKECINFPKDPKLLGWLDDGAAAPKKVANFDINSLKGDWIKKKWDGRECDGHLLLQVLGLDDRYDCFECQQNRFREENGQWRMDTTFRLPRARGMSKDSNYLQNDLTEEVFVDSKDARPSMHTTGKTFGLTFWENYYIVGQGKDWQFVRYVGHTLQGGYKGAFVLSRTPELSASALEEVKAVATEQGLDLSGFCRIKNKACGTRQFD</sequence>
<dbReference type="KEGG" id="gtt:GUITHDRAFT_109359"/>
<reference evidence="4" key="2">
    <citation type="submission" date="2012-11" db="EMBL/GenBank/DDBJ databases">
        <authorList>
            <person name="Kuo A."/>
            <person name="Curtis B.A."/>
            <person name="Tanifuji G."/>
            <person name="Burki F."/>
            <person name="Gruber A."/>
            <person name="Irimia M."/>
            <person name="Maruyama S."/>
            <person name="Arias M.C."/>
            <person name="Ball S.G."/>
            <person name="Gile G.H."/>
            <person name="Hirakawa Y."/>
            <person name="Hopkins J.F."/>
            <person name="Rensing S.A."/>
            <person name="Schmutz J."/>
            <person name="Symeonidi A."/>
            <person name="Elias M."/>
            <person name="Eveleigh R.J."/>
            <person name="Herman E.K."/>
            <person name="Klute M.J."/>
            <person name="Nakayama T."/>
            <person name="Obornik M."/>
            <person name="Reyes-Prieto A."/>
            <person name="Armbrust E.V."/>
            <person name="Aves S.J."/>
            <person name="Beiko R.G."/>
            <person name="Coutinho P."/>
            <person name="Dacks J.B."/>
            <person name="Durnford D.G."/>
            <person name="Fast N.M."/>
            <person name="Green B.R."/>
            <person name="Grisdale C."/>
            <person name="Hempe F."/>
            <person name="Henrissat B."/>
            <person name="Hoppner M.P."/>
            <person name="Ishida K.-I."/>
            <person name="Kim E."/>
            <person name="Koreny L."/>
            <person name="Kroth P.G."/>
            <person name="Liu Y."/>
            <person name="Malik S.-B."/>
            <person name="Maier U.G."/>
            <person name="McRose D."/>
            <person name="Mock T."/>
            <person name="Neilson J.A."/>
            <person name="Onodera N.T."/>
            <person name="Poole A.M."/>
            <person name="Pritham E.J."/>
            <person name="Richards T.A."/>
            <person name="Rocap G."/>
            <person name="Roy S.W."/>
            <person name="Sarai C."/>
            <person name="Schaack S."/>
            <person name="Shirato S."/>
            <person name="Slamovits C.H."/>
            <person name="Spencer D.F."/>
            <person name="Suzuki S."/>
            <person name="Worden A.Z."/>
            <person name="Zauner S."/>
            <person name="Barry K."/>
            <person name="Bell C."/>
            <person name="Bharti A.K."/>
            <person name="Crow J.A."/>
            <person name="Grimwood J."/>
            <person name="Kramer R."/>
            <person name="Lindquist E."/>
            <person name="Lucas S."/>
            <person name="Salamov A."/>
            <person name="McFadden G.I."/>
            <person name="Lane C.E."/>
            <person name="Keeling P.J."/>
            <person name="Gray M.W."/>
            <person name="Grigoriev I.V."/>
            <person name="Archibald J.M."/>
        </authorList>
    </citation>
    <scope>NUCLEOTIDE SEQUENCE</scope>
    <source>
        <strain evidence="4">CCMP2712</strain>
    </source>
</reference>
<dbReference type="Gene3D" id="2.40.128.20">
    <property type="match status" value="1"/>
</dbReference>
<dbReference type="SUPFAM" id="SSF50814">
    <property type="entry name" value="Lipocalins"/>
    <property type="match status" value="1"/>
</dbReference>
<organism evidence="2">
    <name type="scientific">Guillardia theta (strain CCMP2712)</name>
    <name type="common">Cryptophyte</name>
    <dbReference type="NCBI Taxonomy" id="905079"/>
    <lineage>
        <taxon>Eukaryota</taxon>
        <taxon>Cryptophyceae</taxon>
        <taxon>Pyrenomonadales</taxon>
        <taxon>Geminigeraceae</taxon>
        <taxon>Guillardia</taxon>
    </lineage>
</organism>
<dbReference type="GeneID" id="17301257"/>
<name>L1J8Z5_GUITC</name>
<dbReference type="PANTHER" id="PTHR33970:SF1">
    <property type="entry name" value="VIOLAXANTHIN DE-EPOXIDASE, CHLOROPLASTIC"/>
    <property type="match status" value="1"/>
</dbReference>
<dbReference type="AlphaFoldDB" id="L1J8Z5"/>
<protein>
    <recommendedName>
        <fullName evidence="1">VDE lipocalin domain-containing protein</fullName>
    </recommendedName>
</protein>
<dbReference type="PANTHER" id="PTHR33970">
    <property type="entry name" value="VIOLAXANTHIN DE-EPOXIDASE, CHLOROPLASTIC-RELATED"/>
    <property type="match status" value="1"/>
</dbReference>
<keyword evidence="4" id="KW-1185">Reference proteome</keyword>
<reference evidence="2 4" key="1">
    <citation type="journal article" date="2012" name="Nature">
        <title>Algal genomes reveal evolutionary mosaicism and the fate of nucleomorphs.</title>
        <authorList>
            <consortium name="DOE Joint Genome Institute"/>
            <person name="Curtis B.A."/>
            <person name="Tanifuji G."/>
            <person name="Burki F."/>
            <person name="Gruber A."/>
            <person name="Irimia M."/>
            <person name="Maruyama S."/>
            <person name="Arias M.C."/>
            <person name="Ball S.G."/>
            <person name="Gile G.H."/>
            <person name="Hirakawa Y."/>
            <person name="Hopkins J.F."/>
            <person name="Kuo A."/>
            <person name="Rensing S.A."/>
            <person name="Schmutz J."/>
            <person name="Symeonidi A."/>
            <person name="Elias M."/>
            <person name="Eveleigh R.J."/>
            <person name="Herman E.K."/>
            <person name="Klute M.J."/>
            <person name="Nakayama T."/>
            <person name="Obornik M."/>
            <person name="Reyes-Prieto A."/>
            <person name="Armbrust E.V."/>
            <person name="Aves S.J."/>
            <person name="Beiko R.G."/>
            <person name="Coutinho P."/>
            <person name="Dacks J.B."/>
            <person name="Durnford D.G."/>
            <person name="Fast N.M."/>
            <person name="Green B.R."/>
            <person name="Grisdale C.J."/>
            <person name="Hempel F."/>
            <person name="Henrissat B."/>
            <person name="Hoppner M.P."/>
            <person name="Ishida K."/>
            <person name="Kim E."/>
            <person name="Koreny L."/>
            <person name="Kroth P.G."/>
            <person name="Liu Y."/>
            <person name="Malik S.B."/>
            <person name="Maier U.G."/>
            <person name="McRose D."/>
            <person name="Mock T."/>
            <person name="Neilson J.A."/>
            <person name="Onodera N.T."/>
            <person name="Poole A.M."/>
            <person name="Pritham E.J."/>
            <person name="Richards T.A."/>
            <person name="Rocap G."/>
            <person name="Roy S.W."/>
            <person name="Sarai C."/>
            <person name="Schaack S."/>
            <person name="Shirato S."/>
            <person name="Slamovits C.H."/>
            <person name="Spencer D.F."/>
            <person name="Suzuki S."/>
            <person name="Worden A.Z."/>
            <person name="Zauner S."/>
            <person name="Barry K."/>
            <person name="Bell C."/>
            <person name="Bharti A.K."/>
            <person name="Crow J.A."/>
            <person name="Grimwood J."/>
            <person name="Kramer R."/>
            <person name="Lindquist E."/>
            <person name="Lucas S."/>
            <person name="Salamov A."/>
            <person name="McFadden G.I."/>
            <person name="Lane C.E."/>
            <person name="Keeling P.J."/>
            <person name="Gray M.W."/>
            <person name="Grigoriev I.V."/>
            <person name="Archibald J.M."/>
        </authorList>
    </citation>
    <scope>NUCLEOTIDE SEQUENCE</scope>
    <source>
        <strain evidence="2 4">CCMP2712</strain>
    </source>
</reference>